<sequence>MNASEQTEPRLVIVAYKPKPGMEAELLQLTLEHVPLLRKLGLATNRPALAGRAKDGTIVEVFEWAPGAIAKAHTDPEVGKLWVRYNAACDYVPLNSVAEASDMFAGFVPIDL</sequence>
<dbReference type="RefSeq" id="WP_103934283.1">
    <property type="nucleotide sequence ID" value="NZ_FNVA01000006.1"/>
</dbReference>
<keyword evidence="2" id="KW-1185">Reference proteome</keyword>
<gene>
    <name evidence="1" type="ORF">SAMN05421819_3412</name>
</gene>
<organism evidence="1 2">
    <name type="scientific">Bryocella elongata</name>
    <dbReference type="NCBI Taxonomy" id="863522"/>
    <lineage>
        <taxon>Bacteria</taxon>
        <taxon>Pseudomonadati</taxon>
        <taxon>Acidobacteriota</taxon>
        <taxon>Terriglobia</taxon>
        <taxon>Terriglobales</taxon>
        <taxon>Acidobacteriaceae</taxon>
        <taxon>Bryocella</taxon>
    </lineage>
</organism>
<dbReference type="OrthoDB" id="7595390at2"/>
<dbReference type="AlphaFoldDB" id="A0A1H6B0X8"/>
<proteinExistence type="predicted"/>
<evidence type="ECO:0000313" key="2">
    <source>
        <dbReference type="Proteomes" id="UP000236728"/>
    </source>
</evidence>
<dbReference type="Proteomes" id="UP000236728">
    <property type="component" value="Unassembled WGS sequence"/>
</dbReference>
<evidence type="ECO:0000313" key="1">
    <source>
        <dbReference type="EMBL" id="SEG54292.1"/>
    </source>
</evidence>
<accession>A0A1H6B0X8</accession>
<reference evidence="1 2" key="1">
    <citation type="submission" date="2016-10" db="EMBL/GenBank/DDBJ databases">
        <authorList>
            <person name="de Groot N.N."/>
        </authorList>
    </citation>
    <scope>NUCLEOTIDE SEQUENCE [LARGE SCALE GENOMIC DNA]</scope>
    <source>
        <strain evidence="1 2">DSM 22489</strain>
    </source>
</reference>
<dbReference type="EMBL" id="FNVA01000006">
    <property type="protein sequence ID" value="SEG54292.1"/>
    <property type="molecule type" value="Genomic_DNA"/>
</dbReference>
<protein>
    <submittedName>
        <fullName evidence="1">Uncharacterized protein</fullName>
    </submittedName>
</protein>
<name>A0A1H6B0X8_9BACT</name>